<evidence type="ECO:0000256" key="1">
    <source>
        <dbReference type="SAM" id="MobiDB-lite"/>
    </source>
</evidence>
<dbReference type="InParanoid" id="A0A2P5FKL2"/>
<comment type="caution">
    <text evidence="2">The sequence shown here is derived from an EMBL/GenBank/DDBJ whole genome shotgun (WGS) entry which is preliminary data.</text>
</comment>
<evidence type="ECO:0000313" key="2">
    <source>
        <dbReference type="EMBL" id="PON98304.1"/>
    </source>
</evidence>
<gene>
    <name evidence="2" type="ORF">TorRG33x02_058790</name>
</gene>
<evidence type="ECO:0000313" key="3">
    <source>
        <dbReference type="Proteomes" id="UP000237000"/>
    </source>
</evidence>
<name>A0A2P5FKL2_TREOI</name>
<reference evidence="3" key="1">
    <citation type="submission" date="2016-06" db="EMBL/GenBank/DDBJ databases">
        <title>Parallel loss of symbiosis genes in relatives of nitrogen-fixing non-legume Parasponia.</title>
        <authorList>
            <person name="Van Velzen R."/>
            <person name="Holmer R."/>
            <person name="Bu F."/>
            <person name="Rutten L."/>
            <person name="Van Zeijl A."/>
            <person name="Liu W."/>
            <person name="Santuari L."/>
            <person name="Cao Q."/>
            <person name="Sharma T."/>
            <person name="Shen D."/>
            <person name="Roswanjaya Y."/>
            <person name="Wardhani T."/>
            <person name="Kalhor M.S."/>
            <person name="Jansen J."/>
            <person name="Van den Hoogen J."/>
            <person name="Gungor B."/>
            <person name="Hartog M."/>
            <person name="Hontelez J."/>
            <person name="Verver J."/>
            <person name="Yang W.-C."/>
            <person name="Schijlen E."/>
            <person name="Repin R."/>
            <person name="Schilthuizen M."/>
            <person name="Schranz E."/>
            <person name="Heidstra R."/>
            <person name="Miyata K."/>
            <person name="Fedorova E."/>
            <person name="Kohlen W."/>
            <person name="Bisseling T."/>
            <person name="Smit S."/>
            <person name="Geurts R."/>
        </authorList>
    </citation>
    <scope>NUCLEOTIDE SEQUENCE [LARGE SCALE GENOMIC DNA]</scope>
    <source>
        <strain evidence="3">cv. RG33-2</strain>
    </source>
</reference>
<keyword evidence="3" id="KW-1185">Reference proteome</keyword>
<sequence>MGPSIELENLPSLPIDLEDVATLTIEPHKPTESGESFNSTPSKSIAQSSTESILKKLDEVKSPKLVLQIHDLMGVPITSPNQNVVQEVESCTTSDALDFQTPIADLVTDTVATKGISEQATLIVLTEVTTSPVATQGENELVPSNEPTEEEDDITADVATQITATAPVTMSSSAKQDAGLSKIEKIVAAIAKKLDVDMEDARY</sequence>
<proteinExistence type="predicted"/>
<protein>
    <submittedName>
        <fullName evidence="2">Uncharacterized protein</fullName>
    </submittedName>
</protein>
<feature type="compositionally biased region" description="Polar residues" evidence="1">
    <location>
        <begin position="33"/>
        <end position="46"/>
    </location>
</feature>
<feature type="region of interest" description="Disordered" evidence="1">
    <location>
        <begin position="24"/>
        <end position="46"/>
    </location>
</feature>
<dbReference type="Proteomes" id="UP000237000">
    <property type="component" value="Unassembled WGS sequence"/>
</dbReference>
<accession>A0A2P5FKL2</accession>
<dbReference type="AlphaFoldDB" id="A0A2P5FKL2"/>
<dbReference type="EMBL" id="JXTC01000025">
    <property type="protein sequence ID" value="PON98304.1"/>
    <property type="molecule type" value="Genomic_DNA"/>
</dbReference>
<organism evidence="2 3">
    <name type="scientific">Trema orientale</name>
    <name type="common">Charcoal tree</name>
    <name type="synonym">Celtis orientalis</name>
    <dbReference type="NCBI Taxonomy" id="63057"/>
    <lineage>
        <taxon>Eukaryota</taxon>
        <taxon>Viridiplantae</taxon>
        <taxon>Streptophyta</taxon>
        <taxon>Embryophyta</taxon>
        <taxon>Tracheophyta</taxon>
        <taxon>Spermatophyta</taxon>
        <taxon>Magnoliopsida</taxon>
        <taxon>eudicotyledons</taxon>
        <taxon>Gunneridae</taxon>
        <taxon>Pentapetalae</taxon>
        <taxon>rosids</taxon>
        <taxon>fabids</taxon>
        <taxon>Rosales</taxon>
        <taxon>Cannabaceae</taxon>
        <taxon>Trema</taxon>
    </lineage>
</organism>